<dbReference type="EMBL" id="NMUL01000087">
    <property type="protein sequence ID" value="OXM59299.1"/>
    <property type="molecule type" value="Genomic_DNA"/>
</dbReference>
<proteinExistence type="predicted"/>
<dbReference type="PANTHER" id="PTHR47485:SF1">
    <property type="entry name" value="THYLAKOID LUMENAL 17.4 KDA PROTEIN, CHLOROPLASTIC"/>
    <property type="match status" value="1"/>
</dbReference>
<evidence type="ECO:0000256" key="1">
    <source>
        <dbReference type="ARBA" id="ARBA00022737"/>
    </source>
</evidence>
<sequence length="376" mass="39670">MSGDRPQPPRRVPASAISARALRSSRLRVPTSTPTPPEPPCWQRVLLRVGSWAGWGKGAKAVALTASLGTAAAAVAAVYITNQTLDATRQQNAVTEQGQYTDRFGRAVEQLGSEKADIRLGGIYALERLARDSPRDAGTITNILGGFIRNNARCSTPSSETPKPLLPTDLGAALTVLTRRPASDPPSRDPSVVQADLKGSCLAHLDFRLYDLANVDLSEANLSDANLYGVYMAGVSLTGSNLAGARLTNSVWLGTNITSGNLSDANLTGAALNNTIFAGTNLRRAVLDQTRKDEATPRPTSASSYIDLNQSIKTYAVAPDFYAADLTAASFRYANLPLTTFTGATLDHADFTGAQLPDATFTAAKSLAGTTFNQAA</sequence>
<organism evidence="3 4">
    <name type="scientific">Amycolatopsis vastitatis</name>
    <dbReference type="NCBI Taxonomy" id="1905142"/>
    <lineage>
        <taxon>Bacteria</taxon>
        <taxon>Bacillati</taxon>
        <taxon>Actinomycetota</taxon>
        <taxon>Actinomycetes</taxon>
        <taxon>Pseudonocardiales</taxon>
        <taxon>Pseudonocardiaceae</taxon>
        <taxon>Amycolatopsis</taxon>
    </lineage>
</organism>
<dbReference type="InterPro" id="IPR001646">
    <property type="entry name" value="5peptide_repeat"/>
</dbReference>
<protein>
    <recommendedName>
        <fullName evidence="5">Pentapeptide repeat-containing protein</fullName>
    </recommendedName>
</protein>
<feature type="compositionally biased region" description="Low complexity" evidence="2">
    <location>
        <begin position="14"/>
        <end position="32"/>
    </location>
</feature>
<evidence type="ECO:0008006" key="5">
    <source>
        <dbReference type="Google" id="ProtNLM"/>
    </source>
</evidence>
<gene>
    <name evidence="3" type="ORF">CF165_48310</name>
</gene>
<dbReference type="PANTHER" id="PTHR47485">
    <property type="entry name" value="THYLAKOID LUMENAL 17.4 KDA PROTEIN, CHLOROPLASTIC"/>
    <property type="match status" value="1"/>
</dbReference>
<accession>A0A229SKK3</accession>
<evidence type="ECO:0000313" key="4">
    <source>
        <dbReference type="Proteomes" id="UP000215199"/>
    </source>
</evidence>
<feature type="region of interest" description="Disordered" evidence="2">
    <location>
        <begin position="1"/>
        <end position="37"/>
    </location>
</feature>
<comment type="caution">
    <text evidence="3">The sequence shown here is derived from an EMBL/GenBank/DDBJ whole genome shotgun (WGS) entry which is preliminary data.</text>
</comment>
<reference evidence="4" key="1">
    <citation type="submission" date="2017-07" db="EMBL/GenBank/DDBJ databases">
        <title>Comparative genome mining reveals phylogenetic distribution patterns of secondary metabolites in Amycolatopsis.</title>
        <authorList>
            <person name="Adamek M."/>
            <person name="Alanjary M."/>
            <person name="Sales-Ortells H."/>
            <person name="Goodfellow M."/>
            <person name="Bull A.T."/>
            <person name="Kalinowski J."/>
            <person name="Ziemert N."/>
        </authorList>
    </citation>
    <scope>NUCLEOTIDE SEQUENCE [LARGE SCALE GENOMIC DNA]</scope>
    <source>
        <strain evidence="4">H5</strain>
    </source>
</reference>
<keyword evidence="4" id="KW-1185">Reference proteome</keyword>
<dbReference type="Pfam" id="PF00805">
    <property type="entry name" value="Pentapeptide"/>
    <property type="match status" value="3"/>
</dbReference>
<dbReference type="Gene3D" id="2.160.20.80">
    <property type="entry name" value="E3 ubiquitin-protein ligase SopA"/>
    <property type="match status" value="2"/>
</dbReference>
<dbReference type="AlphaFoldDB" id="A0A229SKK3"/>
<keyword evidence="1" id="KW-0677">Repeat</keyword>
<name>A0A229SKK3_9PSEU</name>
<dbReference type="SUPFAM" id="SSF141571">
    <property type="entry name" value="Pentapeptide repeat-like"/>
    <property type="match status" value="1"/>
</dbReference>
<evidence type="ECO:0000256" key="2">
    <source>
        <dbReference type="SAM" id="MobiDB-lite"/>
    </source>
</evidence>
<evidence type="ECO:0000313" key="3">
    <source>
        <dbReference type="EMBL" id="OXM59299.1"/>
    </source>
</evidence>
<dbReference type="Proteomes" id="UP000215199">
    <property type="component" value="Unassembled WGS sequence"/>
</dbReference>